<feature type="domain" description="UvrD-like helicase C-terminal" evidence="18">
    <location>
        <begin position="499"/>
        <end position="770"/>
    </location>
</feature>
<dbReference type="GO" id="GO:0003677">
    <property type="term" value="F:DNA binding"/>
    <property type="evidence" value="ECO:0007669"/>
    <property type="project" value="UniProtKB-KW"/>
</dbReference>
<dbReference type="InterPro" id="IPR027417">
    <property type="entry name" value="P-loop_NTPase"/>
</dbReference>
<evidence type="ECO:0000256" key="16">
    <source>
        <dbReference type="SAM" id="MobiDB-lite"/>
    </source>
</evidence>
<dbReference type="EMBL" id="LAZR01000099">
    <property type="protein sequence ID" value="KKN91928.1"/>
    <property type="molecule type" value="Genomic_DNA"/>
</dbReference>
<dbReference type="GO" id="GO:0009338">
    <property type="term" value="C:exodeoxyribonuclease V complex"/>
    <property type="evidence" value="ECO:0007669"/>
    <property type="project" value="TreeGrafter"/>
</dbReference>
<dbReference type="Pfam" id="PF00580">
    <property type="entry name" value="UvrD-helicase"/>
    <property type="match status" value="1"/>
</dbReference>
<keyword evidence="9" id="KW-0460">Magnesium</keyword>
<evidence type="ECO:0000256" key="7">
    <source>
        <dbReference type="ARBA" id="ARBA00022839"/>
    </source>
</evidence>
<keyword evidence="11" id="KW-0234">DNA repair</keyword>
<gene>
    <name evidence="19" type="ORF">LCGC14_0214030</name>
</gene>
<dbReference type="Pfam" id="PF13361">
    <property type="entry name" value="UvrD_C"/>
    <property type="match status" value="1"/>
</dbReference>
<proteinExistence type="inferred from homology"/>
<evidence type="ECO:0000313" key="19">
    <source>
        <dbReference type="EMBL" id="KKN91928.1"/>
    </source>
</evidence>
<evidence type="ECO:0000256" key="11">
    <source>
        <dbReference type="ARBA" id="ARBA00023204"/>
    </source>
</evidence>
<protein>
    <recommendedName>
        <fullName evidence="14">DNA 3'-5' helicase</fullName>
        <ecNumber evidence="14">5.6.2.4</ecNumber>
    </recommendedName>
</protein>
<dbReference type="PROSITE" id="PS51217">
    <property type="entry name" value="UVRD_HELICASE_CTER"/>
    <property type="match status" value="1"/>
</dbReference>
<evidence type="ECO:0000256" key="3">
    <source>
        <dbReference type="ARBA" id="ARBA00022741"/>
    </source>
</evidence>
<dbReference type="InterPro" id="IPR014016">
    <property type="entry name" value="UvrD-like_ATP-bd"/>
</dbReference>
<dbReference type="GO" id="GO:0008854">
    <property type="term" value="F:exodeoxyribonuclease V activity"/>
    <property type="evidence" value="ECO:0007669"/>
    <property type="project" value="InterPro"/>
</dbReference>
<dbReference type="HAMAP" id="MF_01485">
    <property type="entry name" value="RecB"/>
    <property type="match status" value="1"/>
</dbReference>
<dbReference type="EC" id="5.6.2.4" evidence="14"/>
<dbReference type="InterPro" id="IPR038726">
    <property type="entry name" value="PDDEXK_AddAB-type"/>
</dbReference>
<evidence type="ECO:0000256" key="13">
    <source>
        <dbReference type="ARBA" id="ARBA00034617"/>
    </source>
</evidence>
<organism evidence="19">
    <name type="scientific">marine sediment metagenome</name>
    <dbReference type="NCBI Taxonomy" id="412755"/>
    <lineage>
        <taxon>unclassified sequences</taxon>
        <taxon>metagenomes</taxon>
        <taxon>ecological metagenomes</taxon>
    </lineage>
</organism>
<evidence type="ECO:0000256" key="2">
    <source>
        <dbReference type="ARBA" id="ARBA00022723"/>
    </source>
</evidence>
<comment type="catalytic activity">
    <reaction evidence="13">
        <text>Couples ATP hydrolysis with the unwinding of duplex DNA by translocating in the 3'-5' direction.</text>
        <dbReference type="EC" id="5.6.2.4"/>
    </reaction>
</comment>
<dbReference type="AlphaFoldDB" id="A0A0F9XIX2"/>
<evidence type="ECO:0000256" key="6">
    <source>
        <dbReference type="ARBA" id="ARBA00022806"/>
    </source>
</evidence>
<evidence type="ECO:0000256" key="4">
    <source>
        <dbReference type="ARBA" id="ARBA00022763"/>
    </source>
</evidence>
<evidence type="ECO:0000256" key="10">
    <source>
        <dbReference type="ARBA" id="ARBA00023125"/>
    </source>
</evidence>
<dbReference type="GO" id="GO:0043138">
    <property type="term" value="F:3'-5' DNA helicase activity"/>
    <property type="evidence" value="ECO:0007669"/>
    <property type="project" value="UniProtKB-EC"/>
</dbReference>
<dbReference type="SUPFAM" id="SSF52540">
    <property type="entry name" value="P-loop containing nucleoside triphosphate hydrolases"/>
    <property type="match status" value="1"/>
</dbReference>
<keyword evidence="8" id="KW-0067">ATP-binding</keyword>
<keyword evidence="2" id="KW-0479">Metal-binding</keyword>
<dbReference type="Gene3D" id="1.10.3170.10">
    <property type="entry name" value="Recbcd, chain B, domain 2"/>
    <property type="match status" value="1"/>
</dbReference>
<keyword evidence="5" id="KW-0378">Hydrolase</keyword>
<sequence length="1226" mass="138115">MSTSDRPLALRFPLKGSRLIEASAGTGKTFTISALYLRLVLGHGGSDAGLGRELLPPEILVVTFTDAATRELRDRIRARLVEAAQAFRAELPETDAVLQGLLEDYSEADWPACARRLDIAAQWMDQAAVSTIHSWCQRLLREHAFDSGSLFTQQLETDHSELLGEVVRDYWRQQCYSLTGSALDWVRECWREPDALAIQARALFQDRQEVSDIPLQELIEPVLADAGHRLAQLKQPWAAWSDELELLLDGAVAAGQVDKRKIQKRFYQPWCNSLREWALAPGQLELVLGKGFERLGPSGLAEVWKVGDVPSHPALDAMASLQSDIQNLPNPHQQALRHAAGWILQRFEQEKRRRAEMGFDDMLSRLDDALHGSNGERLAEVIRRQFPVALIDEFQDTDPLQYRIFNRIYNVASNDTHYGLFLIGDPKQAIYAFRGADIFTYLKAKAATQGRHDNLDTNFRSSVPMVAAVNRVFGLAEKRADGKGAFLFADGAKQPLPFYQVGAKGRPEIWTVQNESPAALTAWHLASEEPIASGSYRTEMAARCATEMVRLLNLGQRKAAGFVHPEQGMRTVKPADMAVLVRGYSEAQAIRAELAARGVRSVYLSDKDSVLATREAADVLRWLRACAEPDNDRLLRAALACPTAGLSWSVLDELNQDERIWEQRVFQFREYRRIWLRQGVLPMLRRLLHDFDLPSRLLADNDGERRLTNLLHLAELLQQASRELDGEQALVRHLDELLARSGENTAEDQVLRLESDAALVKVVTIHKSKGLEYPLVFLPFICAVRPAKGDKPLRWHDGEATRLVLEPTQDDIDKADFERLAEDLRLLYVALTRAQHACWLGVADVKHGNGKDSILHRSAIGQLLTGGERLTSSHELATLLARWQMPGTIDTGAPPESTRDTFQPATPVEPELNARTPVRRAAEHWWIASYSALRPDQSSLQNSRSDDASPENPAAQKVADDERSAVFIPLRAGETPTIHRFPRGPNPGTFLHGLLEFAGTEGFANLACREDDQWLRSRCQRRGWGEWSLPLGSWLRALLNRDWPVQAEHGIRLATLLRNRYQPEMEFLFAASQVDSQQLDALVQESILPGRLRPGMAPERMNGLFKGYMDLVCEHEGRFYIVDYKSNWLGQSDEAYTQEAMEAVMLEHRYDLQLVFYVLALHRQLKARLPEYDYDRHVGGAVYWFIRGSAAASAGIWHNLPPRQLIETLDRMFAGEMPSGQRRVAS</sequence>
<dbReference type="CDD" id="cd22352">
    <property type="entry name" value="RecB_C-like"/>
    <property type="match status" value="1"/>
</dbReference>
<dbReference type="InterPro" id="IPR011604">
    <property type="entry name" value="PDDEXK-like_dom_sf"/>
</dbReference>
<dbReference type="GO" id="GO:0046872">
    <property type="term" value="F:metal ion binding"/>
    <property type="evidence" value="ECO:0007669"/>
    <property type="project" value="UniProtKB-KW"/>
</dbReference>
<comment type="catalytic activity">
    <reaction evidence="15">
        <text>ATP + H2O = ADP + phosphate + H(+)</text>
        <dbReference type="Rhea" id="RHEA:13065"/>
        <dbReference type="ChEBI" id="CHEBI:15377"/>
        <dbReference type="ChEBI" id="CHEBI:15378"/>
        <dbReference type="ChEBI" id="CHEBI:30616"/>
        <dbReference type="ChEBI" id="CHEBI:43474"/>
        <dbReference type="ChEBI" id="CHEBI:456216"/>
        <dbReference type="EC" id="5.6.2.4"/>
    </reaction>
</comment>
<evidence type="ECO:0000259" key="18">
    <source>
        <dbReference type="PROSITE" id="PS51217"/>
    </source>
</evidence>
<dbReference type="GO" id="GO:0000725">
    <property type="term" value="P:recombinational repair"/>
    <property type="evidence" value="ECO:0007669"/>
    <property type="project" value="TreeGrafter"/>
</dbReference>
<dbReference type="PANTHER" id="PTHR11070">
    <property type="entry name" value="UVRD / RECB / PCRA DNA HELICASE FAMILY MEMBER"/>
    <property type="match status" value="1"/>
</dbReference>
<dbReference type="NCBIfam" id="TIGR00609">
    <property type="entry name" value="recB"/>
    <property type="match status" value="1"/>
</dbReference>
<keyword evidence="10" id="KW-0238">DNA-binding</keyword>
<evidence type="ECO:0000256" key="15">
    <source>
        <dbReference type="ARBA" id="ARBA00048988"/>
    </source>
</evidence>
<reference evidence="19" key="1">
    <citation type="journal article" date="2015" name="Nature">
        <title>Complex archaea that bridge the gap between prokaryotes and eukaryotes.</title>
        <authorList>
            <person name="Spang A."/>
            <person name="Saw J.H."/>
            <person name="Jorgensen S.L."/>
            <person name="Zaremba-Niedzwiedzka K."/>
            <person name="Martijn J."/>
            <person name="Lind A.E."/>
            <person name="van Eijk R."/>
            <person name="Schleper C."/>
            <person name="Guy L."/>
            <person name="Ettema T.J."/>
        </authorList>
    </citation>
    <scope>NUCLEOTIDE SEQUENCE</scope>
</reference>
<dbReference type="GO" id="GO:0005524">
    <property type="term" value="F:ATP binding"/>
    <property type="evidence" value="ECO:0007669"/>
    <property type="project" value="UniProtKB-KW"/>
</dbReference>
<accession>A0A0F9XIX2</accession>
<dbReference type="PROSITE" id="PS51198">
    <property type="entry name" value="UVRD_HELICASE_ATP_BIND"/>
    <property type="match status" value="1"/>
</dbReference>
<name>A0A0F9XIX2_9ZZZZ</name>
<keyword evidence="1" id="KW-0540">Nuclease</keyword>
<feature type="region of interest" description="Disordered" evidence="16">
    <location>
        <begin position="937"/>
        <end position="960"/>
    </location>
</feature>
<keyword evidence="12" id="KW-0413">Isomerase</keyword>
<dbReference type="PANTHER" id="PTHR11070:SF23">
    <property type="entry name" value="RECBCD ENZYME SUBUNIT RECB"/>
    <property type="match status" value="1"/>
</dbReference>
<evidence type="ECO:0000256" key="5">
    <source>
        <dbReference type="ARBA" id="ARBA00022801"/>
    </source>
</evidence>
<evidence type="ECO:0000256" key="9">
    <source>
        <dbReference type="ARBA" id="ARBA00022842"/>
    </source>
</evidence>
<keyword evidence="3" id="KW-0547">Nucleotide-binding</keyword>
<evidence type="ECO:0000259" key="17">
    <source>
        <dbReference type="PROSITE" id="PS51198"/>
    </source>
</evidence>
<dbReference type="Pfam" id="PF12705">
    <property type="entry name" value="PDDEXK_1"/>
    <property type="match status" value="1"/>
</dbReference>
<dbReference type="SUPFAM" id="SSF52980">
    <property type="entry name" value="Restriction endonuclease-like"/>
    <property type="match status" value="1"/>
</dbReference>
<dbReference type="InterPro" id="IPR004586">
    <property type="entry name" value="RecB"/>
</dbReference>
<evidence type="ECO:0000256" key="12">
    <source>
        <dbReference type="ARBA" id="ARBA00023235"/>
    </source>
</evidence>
<dbReference type="InterPro" id="IPR014017">
    <property type="entry name" value="DNA_helicase_UvrD-like_C"/>
</dbReference>
<evidence type="ECO:0000256" key="8">
    <source>
        <dbReference type="ARBA" id="ARBA00022840"/>
    </source>
</evidence>
<evidence type="ECO:0000256" key="1">
    <source>
        <dbReference type="ARBA" id="ARBA00022722"/>
    </source>
</evidence>
<dbReference type="GO" id="GO:0005829">
    <property type="term" value="C:cytosol"/>
    <property type="evidence" value="ECO:0007669"/>
    <property type="project" value="TreeGrafter"/>
</dbReference>
<dbReference type="Gene3D" id="1.10.486.10">
    <property type="entry name" value="PCRA, domain 4"/>
    <property type="match status" value="1"/>
</dbReference>
<comment type="caution">
    <text evidence="19">The sequence shown here is derived from an EMBL/GenBank/DDBJ whole genome shotgun (WGS) entry which is preliminary data.</text>
</comment>
<keyword evidence="7" id="KW-0269">Exonuclease</keyword>
<dbReference type="InterPro" id="IPR000212">
    <property type="entry name" value="DNA_helicase_UvrD/REP"/>
</dbReference>
<dbReference type="Gene3D" id="3.90.320.10">
    <property type="match status" value="1"/>
</dbReference>
<keyword evidence="4" id="KW-0227">DNA damage</keyword>
<evidence type="ECO:0000256" key="14">
    <source>
        <dbReference type="ARBA" id="ARBA00034808"/>
    </source>
</evidence>
<dbReference type="InterPro" id="IPR011335">
    <property type="entry name" value="Restrct_endonuc-II-like"/>
</dbReference>
<dbReference type="Gene3D" id="3.40.50.300">
    <property type="entry name" value="P-loop containing nucleotide triphosphate hydrolases"/>
    <property type="match status" value="2"/>
</dbReference>
<keyword evidence="6" id="KW-0347">Helicase</keyword>
<feature type="domain" description="UvrD-like helicase ATP-binding" evidence="17">
    <location>
        <begin position="1"/>
        <end position="462"/>
    </location>
</feature>